<dbReference type="EMBL" id="KV750191">
    <property type="protein sequence ID" value="OCL05855.1"/>
    <property type="molecule type" value="Genomic_DNA"/>
</dbReference>
<keyword evidence="4 6" id="KW-1133">Transmembrane helix</keyword>
<dbReference type="OrthoDB" id="6612291at2759"/>
<reference evidence="8 9" key="1">
    <citation type="journal article" date="2016" name="Nat. Commun.">
        <title>Ectomycorrhizal ecology is imprinted in the genome of the dominant symbiotic fungus Cenococcum geophilum.</title>
        <authorList>
            <consortium name="DOE Joint Genome Institute"/>
            <person name="Peter M."/>
            <person name="Kohler A."/>
            <person name="Ohm R.A."/>
            <person name="Kuo A."/>
            <person name="Krutzmann J."/>
            <person name="Morin E."/>
            <person name="Arend M."/>
            <person name="Barry K.W."/>
            <person name="Binder M."/>
            <person name="Choi C."/>
            <person name="Clum A."/>
            <person name="Copeland A."/>
            <person name="Grisel N."/>
            <person name="Haridas S."/>
            <person name="Kipfer T."/>
            <person name="LaButti K."/>
            <person name="Lindquist E."/>
            <person name="Lipzen A."/>
            <person name="Maire R."/>
            <person name="Meier B."/>
            <person name="Mihaltcheva S."/>
            <person name="Molinier V."/>
            <person name="Murat C."/>
            <person name="Poggeler S."/>
            <person name="Quandt C.A."/>
            <person name="Sperisen C."/>
            <person name="Tritt A."/>
            <person name="Tisserant E."/>
            <person name="Crous P.W."/>
            <person name="Henrissat B."/>
            <person name="Nehls U."/>
            <person name="Egli S."/>
            <person name="Spatafora J.W."/>
            <person name="Grigoriev I.V."/>
            <person name="Martin F.M."/>
        </authorList>
    </citation>
    <scope>NUCLEOTIDE SEQUENCE [LARGE SCALE GENOMIC DNA]</scope>
    <source>
        <strain evidence="8 9">CBS 207.34</strain>
    </source>
</reference>
<dbReference type="AlphaFoldDB" id="A0A8E2JQG2"/>
<feature type="transmembrane region" description="Helical" evidence="6">
    <location>
        <begin position="69"/>
        <end position="88"/>
    </location>
</feature>
<feature type="transmembrane region" description="Helical" evidence="6">
    <location>
        <begin position="305"/>
        <end position="324"/>
    </location>
</feature>
<dbReference type="InterPro" id="IPR020846">
    <property type="entry name" value="MFS_dom"/>
</dbReference>
<dbReference type="Gene3D" id="1.20.1250.20">
    <property type="entry name" value="MFS general substrate transporter like domains"/>
    <property type="match status" value="1"/>
</dbReference>
<evidence type="ECO:0000256" key="3">
    <source>
        <dbReference type="ARBA" id="ARBA00022692"/>
    </source>
</evidence>
<feature type="transmembrane region" description="Helical" evidence="6">
    <location>
        <begin position="6"/>
        <end position="23"/>
    </location>
</feature>
<feature type="transmembrane region" description="Helical" evidence="6">
    <location>
        <begin position="276"/>
        <end position="299"/>
    </location>
</feature>
<gene>
    <name evidence="8" type="ORF">AOQ84DRAFT_399342</name>
</gene>
<dbReference type="GO" id="GO:0005351">
    <property type="term" value="F:carbohydrate:proton symporter activity"/>
    <property type="evidence" value="ECO:0007669"/>
    <property type="project" value="TreeGrafter"/>
</dbReference>
<dbReference type="InterPro" id="IPR036259">
    <property type="entry name" value="MFS_trans_sf"/>
</dbReference>
<dbReference type="InterPro" id="IPR005828">
    <property type="entry name" value="MFS_sugar_transport-like"/>
</dbReference>
<dbReference type="PROSITE" id="PS00216">
    <property type="entry name" value="SUGAR_TRANSPORT_1"/>
    <property type="match status" value="1"/>
</dbReference>
<evidence type="ECO:0000313" key="9">
    <source>
        <dbReference type="Proteomes" id="UP000250140"/>
    </source>
</evidence>
<feature type="transmembrane region" description="Helical" evidence="6">
    <location>
        <begin position="35"/>
        <end position="57"/>
    </location>
</feature>
<keyword evidence="3 6" id="KW-0812">Transmembrane</keyword>
<dbReference type="PROSITE" id="PS50850">
    <property type="entry name" value="MFS"/>
    <property type="match status" value="1"/>
</dbReference>
<evidence type="ECO:0000256" key="5">
    <source>
        <dbReference type="ARBA" id="ARBA00023136"/>
    </source>
</evidence>
<evidence type="ECO:0000256" key="2">
    <source>
        <dbReference type="ARBA" id="ARBA00010992"/>
    </source>
</evidence>
<feature type="transmembrane region" description="Helical" evidence="6">
    <location>
        <begin position="205"/>
        <end position="230"/>
    </location>
</feature>
<dbReference type="GO" id="GO:0016020">
    <property type="term" value="C:membrane"/>
    <property type="evidence" value="ECO:0007669"/>
    <property type="project" value="UniProtKB-SubCell"/>
</dbReference>
<keyword evidence="5 6" id="KW-0472">Membrane</keyword>
<evidence type="ECO:0000259" key="7">
    <source>
        <dbReference type="PROSITE" id="PS50850"/>
    </source>
</evidence>
<organism evidence="8 9">
    <name type="scientific">Glonium stellatum</name>
    <dbReference type="NCBI Taxonomy" id="574774"/>
    <lineage>
        <taxon>Eukaryota</taxon>
        <taxon>Fungi</taxon>
        <taxon>Dikarya</taxon>
        <taxon>Ascomycota</taxon>
        <taxon>Pezizomycotina</taxon>
        <taxon>Dothideomycetes</taxon>
        <taxon>Pleosporomycetidae</taxon>
        <taxon>Gloniales</taxon>
        <taxon>Gloniaceae</taxon>
        <taxon>Glonium</taxon>
    </lineage>
</organism>
<comment type="subcellular location">
    <subcellularLocation>
        <location evidence="1">Membrane</location>
        <topology evidence="1">Multi-pass membrane protein</topology>
    </subcellularLocation>
</comment>
<evidence type="ECO:0000256" key="4">
    <source>
        <dbReference type="ARBA" id="ARBA00022989"/>
    </source>
</evidence>
<name>A0A8E2JQG2_9PEZI</name>
<protein>
    <submittedName>
        <fullName evidence="8">MFS general substrate transporter</fullName>
    </submittedName>
</protein>
<evidence type="ECO:0000313" key="8">
    <source>
        <dbReference type="EMBL" id="OCL05855.1"/>
    </source>
</evidence>
<dbReference type="Proteomes" id="UP000250140">
    <property type="component" value="Unassembled WGS sequence"/>
</dbReference>
<dbReference type="InterPro" id="IPR005829">
    <property type="entry name" value="Sugar_transporter_CS"/>
</dbReference>
<keyword evidence="9" id="KW-1185">Reference proteome</keyword>
<proteinExistence type="inferred from homology"/>
<accession>A0A8E2JQG2</accession>
<sequence>MFIVARFFAGVGSWGFLAVIYFAELAPPGLRGLFVGMNGVNIALGYGLASYMGMAFYFAKDPVTQWRGLLGLALIWPLMMLITIFFVLESPRWLLMQGEVEKAREIVYKFHTIKGDPDQGFARGIIVEMFKRPSYRKRSLLAVGLAFIGQSTVVLVINNYGPTLYKALGYGTKDQLALQCGWITVGIAFDFVGATLMDCVGRRPLMLFGVSGCCVALILEAAMVATYAQAGANKAGLGVGVAAFYIFLAVYSIGIDVAGVVFYGELFPNHVRAKGLYLSMATIAITDLVYLQATVTAFLSIGWKFYLVFIIISGLGAISMFFVLPETKGIPLEERGKIFGDTEDVIVYAEDIHIDHNTHELVIQKHGGRDAGLTHVATEQGTTLEIKKDLATERIEHV</sequence>
<dbReference type="Pfam" id="PF00083">
    <property type="entry name" value="Sugar_tr"/>
    <property type="match status" value="1"/>
</dbReference>
<dbReference type="PANTHER" id="PTHR48022:SF11">
    <property type="entry name" value="MONOSACCHARIDE TRANSPORTER (HXT8), PUTATIVE (AFU_ORTHOLOGUE AFUA_2G08120)-RELATED"/>
    <property type="match status" value="1"/>
</dbReference>
<dbReference type="FunFam" id="1.20.1250.20:FF:001515">
    <property type="entry name" value="Uncharacterized protein"/>
    <property type="match status" value="1"/>
</dbReference>
<evidence type="ECO:0000256" key="1">
    <source>
        <dbReference type="ARBA" id="ARBA00004141"/>
    </source>
</evidence>
<dbReference type="InterPro" id="IPR050360">
    <property type="entry name" value="MFS_Sugar_Transporters"/>
</dbReference>
<feature type="transmembrane region" description="Helical" evidence="6">
    <location>
        <begin position="176"/>
        <end position="193"/>
    </location>
</feature>
<comment type="similarity">
    <text evidence="2">Belongs to the major facilitator superfamily. Sugar transporter (TC 2.A.1.1) family.</text>
</comment>
<feature type="transmembrane region" description="Helical" evidence="6">
    <location>
        <begin position="242"/>
        <end position="264"/>
    </location>
</feature>
<evidence type="ECO:0000256" key="6">
    <source>
        <dbReference type="SAM" id="Phobius"/>
    </source>
</evidence>
<dbReference type="SUPFAM" id="SSF103473">
    <property type="entry name" value="MFS general substrate transporter"/>
    <property type="match status" value="1"/>
</dbReference>
<dbReference type="PANTHER" id="PTHR48022">
    <property type="entry name" value="PLASTIDIC GLUCOSE TRANSPORTER 4"/>
    <property type="match status" value="1"/>
</dbReference>
<feature type="transmembrane region" description="Helical" evidence="6">
    <location>
        <begin position="139"/>
        <end position="156"/>
    </location>
</feature>
<feature type="domain" description="Major facilitator superfamily (MFS) profile" evidence="7">
    <location>
        <begin position="1"/>
        <end position="328"/>
    </location>
</feature>